<dbReference type="GO" id="GO:0006357">
    <property type="term" value="P:regulation of transcription by RNA polymerase II"/>
    <property type="evidence" value="ECO:0000318"/>
    <property type="project" value="GO_Central"/>
</dbReference>
<reference evidence="9" key="1">
    <citation type="journal article" date="2011" name="Genome Biol.">
        <title>Comparative genomics of the social amoebae Dictyostelium discoideum and Dictyostelium purpureum.</title>
        <authorList>
            <consortium name="US DOE Joint Genome Institute (JGI-PGF)"/>
            <person name="Sucgang R."/>
            <person name="Kuo A."/>
            <person name="Tian X."/>
            <person name="Salerno W."/>
            <person name="Parikh A."/>
            <person name="Feasley C.L."/>
            <person name="Dalin E."/>
            <person name="Tu H."/>
            <person name="Huang E."/>
            <person name="Barry K."/>
            <person name="Lindquist E."/>
            <person name="Shapiro H."/>
            <person name="Bruce D."/>
            <person name="Schmutz J."/>
            <person name="Salamov A."/>
            <person name="Fey P."/>
            <person name="Gaudet P."/>
            <person name="Anjard C."/>
            <person name="Babu M.M."/>
            <person name="Basu S."/>
            <person name="Bushmanova Y."/>
            <person name="van der Wel H."/>
            <person name="Katoh-Kurasawa M."/>
            <person name="Dinh C."/>
            <person name="Coutinho P.M."/>
            <person name="Saito T."/>
            <person name="Elias M."/>
            <person name="Schaap P."/>
            <person name="Kay R.R."/>
            <person name="Henrissat B."/>
            <person name="Eichinger L."/>
            <person name="Rivero F."/>
            <person name="Putnam N.H."/>
            <person name="West C.M."/>
            <person name="Loomis W.F."/>
            <person name="Chisholm R.L."/>
            <person name="Shaulsky G."/>
            <person name="Strassmann J.E."/>
            <person name="Queller D.C."/>
            <person name="Kuspa A."/>
            <person name="Grigoriev I.V."/>
        </authorList>
    </citation>
    <scope>NUCLEOTIDE SEQUENCE [LARGE SCALE GENOMIC DNA]</scope>
    <source>
        <strain evidence="9">QSDP1</strain>
    </source>
</reference>
<evidence type="ECO:0000259" key="7">
    <source>
        <dbReference type="PROSITE" id="PS50071"/>
    </source>
</evidence>
<dbReference type="GO" id="GO:0003677">
    <property type="term" value="F:DNA binding"/>
    <property type="evidence" value="ECO:0007669"/>
    <property type="project" value="UniProtKB-UniRule"/>
</dbReference>
<feature type="DNA-binding region" description="Homeobox" evidence="5">
    <location>
        <begin position="54"/>
        <end position="96"/>
    </location>
</feature>
<comment type="subcellular location">
    <subcellularLocation>
        <location evidence="1 5 6">Nucleus</location>
    </subcellularLocation>
</comment>
<evidence type="ECO:0000313" key="8">
    <source>
        <dbReference type="EMBL" id="EGC33404.1"/>
    </source>
</evidence>
<keyword evidence="4 5" id="KW-0539">Nucleus</keyword>
<feature type="domain" description="Homeobox" evidence="7">
    <location>
        <begin position="114"/>
        <end position="158"/>
    </location>
</feature>
<organism evidence="8 9">
    <name type="scientific">Dictyostelium purpureum</name>
    <name type="common">Slime mold</name>
    <dbReference type="NCBI Taxonomy" id="5786"/>
    <lineage>
        <taxon>Eukaryota</taxon>
        <taxon>Amoebozoa</taxon>
        <taxon>Evosea</taxon>
        <taxon>Eumycetozoa</taxon>
        <taxon>Dictyostelia</taxon>
        <taxon>Dictyosteliales</taxon>
        <taxon>Dictyosteliaceae</taxon>
        <taxon>Dictyostelium</taxon>
    </lineage>
</organism>
<dbReference type="GO" id="GO:0005634">
    <property type="term" value="C:nucleus"/>
    <property type="evidence" value="ECO:0000318"/>
    <property type="project" value="GO_Central"/>
</dbReference>
<dbReference type="VEuPathDB" id="AmoebaDB:DICPUDRAFT_80813"/>
<dbReference type="Pfam" id="PF00046">
    <property type="entry name" value="Homeodomain"/>
    <property type="match status" value="1"/>
</dbReference>
<evidence type="ECO:0000256" key="6">
    <source>
        <dbReference type="RuleBase" id="RU000682"/>
    </source>
</evidence>
<keyword evidence="9" id="KW-1185">Reference proteome</keyword>
<evidence type="ECO:0000313" key="9">
    <source>
        <dbReference type="Proteomes" id="UP000001064"/>
    </source>
</evidence>
<dbReference type="InParanoid" id="F0ZRL7"/>
<feature type="DNA-binding region" description="Homeobox" evidence="5">
    <location>
        <begin position="116"/>
        <end position="159"/>
    </location>
</feature>
<evidence type="ECO:0000256" key="4">
    <source>
        <dbReference type="ARBA" id="ARBA00023242"/>
    </source>
</evidence>
<feature type="domain" description="Homeobox" evidence="7">
    <location>
        <begin position="52"/>
        <end position="95"/>
    </location>
</feature>
<dbReference type="SMART" id="SM00389">
    <property type="entry name" value="HOX"/>
    <property type="match status" value="2"/>
</dbReference>
<evidence type="ECO:0000256" key="1">
    <source>
        <dbReference type="ARBA" id="ARBA00004123"/>
    </source>
</evidence>
<dbReference type="STRING" id="5786.F0ZRL7"/>
<dbReference type="PANTHER" id="PTHR15467">
    <property type="entry name" value="ZINC-FINGERS AND HOMEOBOXES RELATED"/>
    <property type="match status" value="1"/>
</dbReference>
<dbReference type="AlphaFoldDB" id="F0ZRL7"/>
<dbReference type="SUPFAM" id="SSF46689">
    <property type="entry name" value="Homeodomain-like"/>
    <property type="match status" value="2"/>
</dbReference>
<accession>F0ZRL7</accession>
<evidence type="ECO:0000256" key="5">
    <source>
        <dbReference type="PROSITE-ProRule" id="PRU00108"/>
    </source>
</evidence>
<evidence type="ECO:0000256" key="3">
    <source>
        <dbReference type="ARBA" id="ARBA00023155"/>
    </source>
</evidence>
<proteinExistence type="predicted"/>
<dbReference type="CDD" id="cd00086">
    <property type="entry name" value="homeodomain"/>
    <property type="match status" value="2"/>
</dbReference>
<dbReference type="EMBL" id="GL871143">
    <property type="protein sequence ID" value="EGC33404.1"/>
    <property type="molecule type" value="Genomic_DNA"/>
</dbReference>
<dbReference type="PANTHER" id="PTHR15467:SF9">
    <property type="entry name" value="HOMEOBOX DOMAIN-CONTAINING PROTEIN"/>
    <property type="match status" value="1"/>
</dbReference>
<gene>
    <name evidence="8" type="ORF">DICPUDRAFT_80813</name>
</gene>
<dbReference type="GeneID" id="10504424"/>
<dbReference type="RefSeq" id="XP_003290068.1">
    <property type="nucleotide sequence ID" value="XM_003290020.1"/>
</dbReference>
<dbReference type="InterPro" id="IPR009057">
    <property type="entry name" value="Homeodomain-like_sf"/>
</dbReference>
<keyword evidence="3 5" id="KW-0371">Homeobox</keyword>
<dbReference type="Gene3D" id="1.10.10.60">
    <property type="entry name" value="Homeodomain-like"/>
    <property type="match status" value="2"/>
</dbReference>
<evidence type="ECO:0000256" key="2">
    <source>
        <dbReference type="ARBA" id="ARBA00023125"/>
    </source>
</evidence>
<sequence>MVKNKAYNTATINALNAISAPDAIFGIIDLNDVNSEYVVDPKLKSKITKAILEYCFDKNPFPDSIEKEIIACQLEMNVSQVVTWFKHKRENLRKSNNTSYKDSYVSKFSRNTNELNFFFHNYPFPAEENIAYFALIYGVTKEKIKIWFKSKRNSKKTTHIFIGNGIVDKSSYNPSRHLGNFYHFYEHEYDVNTDTVPEGEYKPKRIKTFDNGVYSITNISESKKRDLLIQRRKRDQKTLELNEKTNQDDTATTTAATTTTTTTTAATKKIATQNPIQSNDNVCFFNNNNVNIYNNNNNDINNSNNNNNNKHITVLEDFVGFRSYNRAAPFNHLSNQNNIFNNNIGNNSINSINNNNNCNYSFNNTTHNINNMNMKMNNSYNYTYNPNFNSYSNYYKTNIDTTNMTKLSNDVNLNINRNIVFDTIPDNNINNGVISYNYNMNNNNNMNNNMNNNNNNNMNNNNMNNNMNNNNMNNNTSNNIDNSNKKLLISFLVNNK</sequence>
<dbReference type="Proteomes" id="UP000001064">
    <property type="component" value="Unassembled WGS sequence"/>
</dbReference>
<keyword evidence="2 5" id="KW-0238">DNA-binding</keyword>
<protein>
    <recommendedName>
        <fullName evidence="7">Homeobox domain-containing protein</fullName>
    </recommendedName>
</protein>
<dbReference type="KEGG" id="dpp:DICPUDRAFT_80813"/>
<name>F0ZRL7_DICPU</name>
<dbReference type="GO" id="GO:0000981">
    <property type="term" value="F:DNA-binding transcription factor activity, RNA polymerase II-specific"/>
    <property type="evidence" value="ECO:0000318"/>
    <property type="project" value="GO_Central"/>
</dbReference>
<dbReference type="PROSITE" id="PS50071">
    <property type="entry name" value="HOMEOBOX_2"/>
    <property type="match status" value="2"/>
</dbReference>
<dbReference type="InterPro" id="IPR001356">
    <property type="entry name" value="HD"/>
</dbReference>